<organism evidence="2 3">
    <name type="scientific">Arachnia propionica</name>
    <dbReference type="NCBI Taxonomy" id="1750"/>
    <lineage>
        <taxon>Bacteria</taxon>
        <taxon>Bacillati</taxon>
        <taxon>Actinomycetota</taxon>
        <taxon>Actinomycetes</taxon>
        <taxon>Propionibacteriales</taxon>
        <taxon>Propionibacteriaceae</taxon>
        <taxon>Arachnia</taxon>
    </lineage>
</organism>
<sequence length="158" mass="16943">MPRSVIIALRIVMVLAVLGVIALQGLIVPLAASEVVTEFPEVSHLQWPYLLLTDLVLACFLPTALSVWMLLDLVSRRDTFTPRALGWVDLIIGCAVVATVLALAGALHLTWLGIGGPPVLLVLTGSLLLGPGFILLMLVLRHLLKDATALRTELAEVI</sequence>
<dbReference type="Pfam" id="PF11188">
    <property type="entry name" value="DUF2975"/>
    <property type="match status" value="1"/>
</dbReference>
<protein>
    <submittedName>
        <fullName evidence="2">DUF2975 domain-containing protein</fullName>
    </submittedName>
</protein>
<evidence type="ECO:0000313" key="2">
    <source>
        <dbReference type="EMBL" id="RRD07168.1"/>
    </source>
</evidence>
<dbReference type="Proteomes" id="UP000280819">
    <property type="component" value="Unassembled WGS sequence"/>
</dbReference>
<reference evidence="2 3" key="1">
    <citation type="submission" date="2018-11" db="EMBL/GenBank/DDBJ databases">
        <title>Genomes From Bacteria Associated with the Canine Oral Cavity: a Test Case for Automated Genome-Based Taxonomic Assignment.</title>
        <authorList>
            <person name="Coil D.A."/>
            <person name="Jospin G."/>
            <person name="Darling A.E."/>
            <person name="Wallis C."/>
            <person name="Davis I.J."/>
            <person name="Harris S."/>
            <person name="Eisen J.A."/>
            <person name="Holcombe L.J."/>
            <person name="O'Flynn C."/>
        </authorList>
    </citation>
    <scope>NUCLEOTIDE SEQUENCE [LARGE SCALE GENOMIC DNA]</scope>
    <source>
        <strain evidence="2 3">OH887_COT-365</strain>
    </source>
</reference>
<evidence type="ECO:0000313" key="3">
    <source>
        <dbReference type="Proteomes" id="UP000280819"/>
    </source>
</evidence>
<evidence type="ECO:0000256" key="1">
    <source>
        <dbReference type="SAM" id="Phobius"/>
    </source>
</evidence>
<keyword evidence="1" id="KW-1133">Transmembrane helix</keyword>
<feature type="transmembrane region" description="Helical" evidence="1">
    <location>
        <begin position="47"/>
        <end position="74"/>
    </location>
</feature>
<keyword evidence="1" id="KW-0812">Transmembrane</keyword>
<gene>
    <name evidence="2" type="ORF">EII34_01410</name>
</gene>
<dbReference type="RefSeq" id="WP_124842031.1">
    <property type="nucleotide sequence ID" value="NZ_RQZG01000001.1"/>
</dbReference>
<feature type="transmembrane region" description="Helical" evidence="1">
    <location>
        <begin position="7"/>
        <end position="27"/>
    </location>
</feature>
<dbReference type="AlphaFoldDB" id="A0A3P1TD05"/>
<proteinExistence type="predicted"/>
<feature type="transmembrane region" description="Helical" evidence="1">
    <location>
        <begin position="119"/>
        <end position="140"/>
    </location>
</feature>
<feature type="transmembrane region" description="Helical" evidence="1">
    <location>
        <begin position="86"/>
        <end position="107"/>
    </location>
</feature>
<keyword evidence="1" id="KW-0472">Membrane</keyword>
<accession>A0A3P1TD05</accession>
<dbReference type="OrthoDB" id="3240470at2"/>
<dbReference type="InterPro" id="IPR021354">
    <property type="entry name" value="DUF2975"/>
</dbReference>
<dbReference type="EMBL" id="RQZG01000001">
    <property type="protein sequence ID" value="RRD07168.1"/>
    <property type="molecule type" value="Genomic_DNA"/>
</dbReference>
<name>A0A3P1TD05_9ACTN</name>
<comment type="caution">
    <text evidence="2">The sequence shown here is derived from an EMBL/GenBank/DDBJ whole genome shotgun (WGS) entry which is preliminary data.</text>
</comment>